<dbReference type="GO" id="GO:0030435">
    <property type="term" value="P:sporulation resulting in formation of a cellular spore"/>
    <property type="evidence" value="ECO:0007669"/>
    <property type="project" value="InterPro"/>
</dbReference>
<gene>
    <name evidence="1" type="ORF">UFOVP577_19</name>
</gene>
<protein>
    <submittedName>
        <fullName evidence="1">Uncharacterized protein</fullName>
    </submittedName>
</protein>
<proteinExistence type="predicted"/>
<sequence length="94" mass="11065">MDIQIKWFNERFNIGLASKEGAEPFITIKGCRVKQFDNREFISFPAFKLETGKWVNHVWANDAFQEAVIKKVKETMPKERRGNNMNDLENDIPF</sequence>
<dbReference type="InterPro" id="IPR036751">
    <property type="entry name" value="SpoVG_sf"/>
</dbReference>
<dbReference type="Gene3D" id="3.30.1120.40">
    <property type="entry name" value="Stage V sporulation protein G"/>
    <property type="match status" value="1"/>
</dbReference>
<dbReference type="EMBL" id="LR796547">
    <property type="protein sequence ID" value="CAB4150660.1"/>
    <property type="molecule type" value="Genomic_DNA"/>
</dbReference>
<accession>A0A6J5N099</accession>
<evidence type="ECO:0000313" key="1">
    <source>
        <dbReference type="EMBL" id="CAB4150660.1"/>
    </source>
</evidence>
<reference evidence="1" key="1">
    <citation type="submission" date="2020-04" db="EMBL/GenBank/DDBJ databases">
        <authorList>
            <person name="Chiriac C."/>
            <person name="Salcher M."/>
            <person name="Ghai R."/>
            <person name="Kavagutti S V."/>
        </authorList>
    </citation>
    <scope>NUCLEOTIDE SEQUENCE</scope>
</reference>
<organism evidence="1">
    <name type="scientific">uncultured Caudovirales phage</name>
    <dbReference type="NCBI Taxonomy" id="2100421"/>
    <lineage>
        <taxon>Viruses</taxon>
        <taxon>Duplodnaviria</taxon>
        <taxon>Heunggongvirae</taxon>
        <taxon>Uroviricota</taxon>
        <taxon>Caudoviricetes</taxon>
        <taxon>Peduoviridae</taxon>
        <taxon>Maltschvirus</taxon>
        <taxon>Maltschvirus maltsch</taxon>
    </lineage>
</organism>
<name>A0A6J5N099_9CAUD</name>
<dbReference type="SUPFAM" id="SSF160537">
    <property type="entry name" value="SpoVG-like"/>
    <property type="match status" value="1"/>
</dbReference>